<evidence type="ECO:0000313" key="2">
    <source>
        <dbReference type="Proteomes" id="UP000241986"/>
    </source>
</evidence>
<dbReference type="AlphaFoldDB" id="A0A2T4MWY5"/>
<dbReference type="Proteomes" id="UP000241986">
    <property type="component" value="Unassembled WGS sequence"/>
</dbReference>
<sequence>MTTANSILSAFVIKYVCGFCDEISEENVMVVLDEKEAIDETAKLNSSIVSTDFESRHYEIERLSNQPKISHTHHRNPYFVEIALRQLAHRELFRNIVIDGRFPRNEGWTWLDVAMDEFYRRCSDCPEMTMERVKEIIFDEVRDGINLSKCKFYADEYNERPDYFHKHAADVGMRIVA</sequence>
<comment type="caution">
    <text evidence="1">The sequence shown here is derived from an EMBL/GenBank/DDBJ whole genome shotgun (WGS) entry which is preliminary data.</text>
</comment>
<protein>
    <submittedName>
        <fullName evidence="1">Uncharacterized protein</fullName>
    </submittedName>
</protein>
<dbReference type="EMBL" id="PZKL01000045">
    <property type="protein sequence ID" value="PTH79101.1"/>
    <property type="molecule type" value="Genomic_DNA"/>
</dbReference>
<dbReference type="RefSeq" id="WP_107684726.1">
    <property type="nucleotide sequence ID" value="NZ_PZKL01000045.1"/>
</dbReference>
<evidence type="ECO:0000313" key="1">
    <source>
        <dbReference type="EMBL" id="PTH79101.1"/>
    </source>
</evidence>
<gene>
    <name evidence="1" type="ORF">DAA48_21930</name>
</gene>
<proteinExistence type="predicted"/>
<reference evidence="1 2" key="1">
    <citation type="submission" date="2018-03" db="EMBL/GenBank/DDBJ databases">
        <title>Aeromonas veronii whole genome sequencing and analysis.</title>
        <authorList>
            <person name="Xie H."/>
            <person name="Liu T."/>
            <person name="Wang K."/>
        </authorList>
    </citation>
    <scope>NUCLEOTIDE SEQUENCE [LARGE SCALE GENOMIC DNA]</scope>
    <source>
        <strain evidence="1 2">XH.VA.1</strain>
    </source>
</reference>
<organism evidence="1 2">
    <name type="scientific">Aeromonas veronii</name>
    <dbReference type="NCBI Taxonomy" id="654"/>
    <lineage>
        <taxon>Bacteria</taxon>
        <taxon>Pseudomonadati</taxon>
        <taxon>Pseudomonadota</taxon>
        <taxon>Gammaproteobacteria</taxon>
        <taxon>Aeromonadales</taxon>
        <taxon>Aeromonadaceae</taxon>
        <taxon>Aeromonas</taxon>
    </lineage>
</organism>
<accession>A0A2T4MWY5</accession>
<name>A0A2T4MWY5_AERVE</name>